<dbReference type="OrthoDB" id="9760715at2"/>
<dbReference type="AlphaFoldDB" id="A0A0R2A5J9"/>
<feature type="domain" description="SWIM-type" evidence="3">
    <location>
        <begin position="40"/>
        <end position="75"/>
    </location>
</feature>
<protein>
    <submittedName>
        <fullName evidence="6">Snf2 family protein</fullName>
    </submittedName>
</protein>
<evidence type="ECO:0000313" key="7">
    <source>
        <dbReference type="Proteomes" id="UP000051733"/>
    </source>
</evidence>
<proteinExistence type="predicted"/>
<evidence type="ECO:0000313" key="6">
    <source>
        <dbReference type="EMBL" id="KRM60740.1"/>
    </source>
</evidence>
<sequence>MPSIMWTRGKKIAQEGNVRIDYINNQSRAVEATVFGTSPYGVTVGVDADNDFCECPYFPDHGYCKHIAAVVRLLKSQHRPIEKLFQEVDLFDNFQEKFPSDYVDTSRQFEQQLLAHPEFAQYLYRHKEDYNRLRADPDAWPTYFTNPANIKLVDDTPDVGFAAPKIARHREQKSSGIQFLEQLDLPEVQYFQPLDGGSLRPLELEVTLTISAYGEAWGNQENRFFIRLRVADQADHKFYMVANATEFLQSYAREETYQTSGKRRFRLSPKVFPEAEQQLLSALTASQEIEPQKFNGSENERRKHLLLNPGTLARLAQLIPKLTTFEFSSLYDEHSFSDVQVVPFKPDNSIFEATVDQTDDGFDLSFRQEYDTVVPADRIIIVGNQFYQATALQFGVISNLLLHGSSMGALGYEYDSQLENTHLHFTNLEIGSLHHFLKYFAQIGRINAPAEMAEATMEPHFDLDKDDQTIVLKLAYDYDGKLVPSYDADQLDSQQRNIDKEQQARQYLESLGFIQVGRDWRKAFADPETLYQFFVAELPNLRLNGVVTTSDELDQLLQDGAALTPQINVSENGGLLSVNFSFTGIDETEVDQILNQLDTNRPYVTRADGSLVLLDDRLQKVSKALTNIRAQGQISHGQVHLHAAQALAVQAALNDTAEFDAQFQKLTHDLAHPEAFDIRHERPVNATLRPYQITGVKWLEMLDSHGFGGILADEMGLGKTLQMITFLNNHLSDQRVDLIISPASLIYNWLEEFKKFAPAIRVAVVDGTKEDRRQLIQDPTIEVLITSYNSARRDIDLYEHRDLNYMVLDEAQFVKNGGTKTNQSLRKLTPKNTFALSGTPIENRAEELWSIFALVMPGLLQSKKAFKKLSPAEIAVRVKPFILRREKQTVLHDLPPKVETNLTNEMTKEQKTVYLAQLKQMQVKVRGLSNDGFVKNKIEILAGLTRLRQICDTPALYMDDYQETSGKLEQLDEILRQAVDSERHVLIFSQFTSMLDIIEQHLHQNDLSAYVLKGDTKPKDRLQMVDAFNAGQKNIFLISLKAGGTGLNLTGADLVILVDLWWNPAVEDQATARAHRIGQKNQVDVYRLITKGTIEEQIYKLQEKKRDFVDQVLSGTENKGSLTDDEIKLILGIQ</sequence>
<dbReference type="PATRIC" id="fig|1423813.3.peg.232"/>
<dbReference type="InterPro" id="IPR013663">
    <property type="entry name" value="Helicase_SWF/SNF/SWI_bac"/>
</dbReference>
<dbReference type="InterPro" id="IPR038718">
    <property type="entry name" value="SNF2-like_sf"/>
</dbReference>
<dbReference type="Pfam" id="PF00176">
    <property type="entry name" value="SNF2-rel_dom"/>
    <property type="match status" value="1"/>
</dbReference>
<dbReference type="SUPFAM" id="SSF52540">
    <property type="entry name" value="P-loop containing nucleoside triphosphate hydrolases"/>
    <property type="match status" value="2"/>
</dbReference>
<keyword evidence="2" id="KW-0479">Metal-binding</keyword>
<gene>
    <name evidence="6" type="ORF">FC26_GL000222</name>
</gene>
<keyword evidence="1" id="KW-0378">Hydrolase</keyword>
<dbReference type="GO" id="GO:0008270">
    <property type="term" value="F:zinc ion binding"/>
    <property type="evidence" value="ECO:0007669"/>
    <property type="project" value="UniProtKB-KW"/>
</dbReference>
<keyword evidence="2" id="KW-0862">Zinc</keyword>
<dbReference type="InterPro" id="IPR014001">
    <property type="entry name" value="Helicase_ATP-bd"/>
</dbReference>
<dbReference type="Gene3D" id="3.40.50.10810">
    <property type="entry name" value="Tandem AAA-ATPase domain"/>
    <property type="match status" value="1"/>
</dbReference>
<dbReference type="InterPro" id="IPR000330">
    <property type="entry name" value="SNF2_N"/>
</dbReference>
<dbReference type="PROSITE" id="PS50966">
    <property type="entry name" value="ZF_SWIM"/>
    <property type="match status" value="1"/>
</dbReference>
<dbReference type="GO" id="GO:0005524">
    <property type="term" value="F:ATP binding"/>
    <property type="evidence" value="ECO:0007669"/>
    <property type="project" value="InterPro"/>
</dbReference>
<dbReference type="Pfam" id="PF08455">
    <property type="entry name" value="SNF2_assoc"/>
    <property type="match status" value="1"/>
</dbReference>
<dbReference type="FunFam" id="3.40.50.300:FF:000533">
    <property type="entry name" value="Helicase, Snf2 family"/>
    <property type="match status" value="1"/>
</dbReference>
<comment type="caution">
    <text evidence="6">The sequence shown here is derived from an EMBL/GenBank/DDBJ whole genome shotgun (WGS) entry which is preliminary data.</text>
</comment>
<name>A0A0R2A5J9_9LACO</name>
<dbReference type="Gene3D" id="3.40.50.300">
    <property type="entry name" value="P-loop containing nucleotide triphosphate hydrolases"/>
    <property type="match status" value="1"/>
</dbReference>
<accession>A0A0R2A5J9</accession>
<dbReference type="InterPro" id="IPR001650">
    <property type="entry name" value="Helicase_C-like"/>
</dbReference>
<keyword evidence="2" id="KW-0863">Zinc-finger</keyword>
<dbReference type="InterPro" id="IPR007527">
    <property type="entry name" value="Znf_SWIM"/>
</dbReference>
<evidence type="ECO:0000259" key="3">
    <source>
        <dbReference type="PROSITE" id="PS50966"/>
    </source>
</evidence>
<dbReference type="InterPro" id="IPR027417">
    <property type="entry name" value="P-loop_NTPase"/>
</dbReference>
<organism evidence="6 7">
    <name type="scientific">Paucilactobacillus vaccinostercus DSM 20634</name>
    <dbReference type="NCBI Taxonomy" id="1423813"/>
    <lineage>
        <taxon>Bacteria</taxon>
        <taxon>Bacillati</taxon>
        <taxon>Bacillota</taxon>
        <taxon>Bacilli</taxon>
        <taxon>Lactobacillales</taxon>
        <taxon>Lactobacillaceae</taxon>
        <taxon>Paucilactobacillus</taxon>
    </lineage>
</organism>
<feature type="domain" description="Helicase C-terminal" evidence="5">
    <location>
        <begin position="970"/>
        <end position="1120"/>
    </location>
</feature>
<evidence type="ECO:0000256" key="2">
    <source>
        <dbReference type="PROSITE-ProRule" id="PRU00325"/>
    </source>
</evidence>
<dbReference type="SMART" id="SM00487">
    <property type="entry name" value="DEXDc"/>
    <property type="match status" value="1"/>
</dbReference>
<evidence type="ECO:0000259" key="5">
    <source>
        <dbReference type="PROSITE" id="PS51194"/>
    </source>
</evidence>
<reference evidence="6 7" key="1">
    <citation type="journal article" date="2015" name="Genome Announc.">
        <title>Expanding the biotechnology potential of lactobacilli through comparative genomics of 213 strains and associated genera.</title>
        <authorList>
            <person name="Sun Z."/>
            <person name="Harris H.M."/>
            <person name="McCann A."/>
            <person name="Guo C."/>
            <person name="Argimon S."/>
            <person name="Zhang W."/>
            <person name="Yang X."/>
            <person name="Jeffery I.B."/>
            <person name="Cooney J.C."/>
            <person name="Kagawa T.F."/>
            <person name="Liu W."/>
            <person name="Song Y."/>
            <person name="Salvetti E."/>
            <person name="Wrobel A."/>
            <person name="Rasinkangas P."/>
            <person name="Parkhill J."/>
            <person name="Rea M.C."/>
            <person name="O'Sullivan O."/>
            <person name="Ritari J."/>
            <person name="Douillard F.P."/>
            <person name="Paul Ross R."/>
            <person name="Yang R."/>
            <person name="Briner A.E."/>
            <person name="Felis G.E."/>
            <person name="de Vos W.M."/>
            <person name="Barrangou R."/>
            <person name="Klaenhammer T.R."/>
            <person name="Caufield P.W."/>
            <person name="Cui Y."/>
            <person name="Zhang H."/>
            <person name="O'Toole P.W."/>
        </authorList>
    </citation>
    <scope>NUCLEOTIDE SEQUENCE [LARGE SCALE GENOMIC DNA]</scope>
    <source>
        <strain evidence="6 7">DSM 20634</strain>
    </source>
</reference>
<dbReference type="Proteomes" id="UP000051733">
    <property type="component" value="Unassembled WGS sequence"/>
</dbReference>
<evidence type="ECO:0000259" key="4">
    <source>
        <dbReference type="PROSITE" id="PS51192"/>
    </source>
</evidence>
<dbReference type="STRING" id="1423813.FC26_GL000222"/>
<dbReference type="EMBL" id="AYYY01000061">
    <property type="protein sequence ID" value="KRM60740.1"/>
    <property type="molecule type" value="Genomic_DNA"/>
</dbReference>
<keyword evidence="7" id="KW-1185">Reference proteome</keyword>
<feature type="domain" description="Helicase ATP-binding" evidence="4">
    <location>
        <begin position="700"/>
        <end position="858"/>
    </location>
</feature>
<dbReference type="PANTHER" id="PTHR10799">
    <property type="entry name" value="SNF2/RAD54 HELICASE FAMILY"/>
    <property type="match status" value="1"/>
</dbReference>
<dbReference type="PROSITE" id="PS51194">
    <property type="entry name" value="HELICASE_CTER"/>
    <property type="match status" value="1"/>
</dbReference>
<dbReference type="Pfam" id="PF04434">
    <property type="entry name" value="SWIM"/>
    <property type="match status" value="1"/>
</dbReference>
<dbReference type="CDD" id="cd18793">
    <property type="entry name" value="SF2_C_SNF"/>
    <property type="match status" value="1"/>
</dbReference>
<dbReference type="SMART" id="SM00490">
    <property type="entry name" value="HELICc"/>
    <property type="match status" value="1"/>
</dbReference>
<dbReference type="GO" id="GO:0016787">
    <property type="term" value="F:hydrolase activity"/>
    <property type="evidence" value="ECO:0007669"/>
    <property type="project" value="UniProtKB-KW"/>
</dbReference>
<dbReference type="PROSITE" id="PS51192">
    <property type="entry name" value="HELICASE_ATP_BIND_1"/>
    <property type="match status" value="1"/>
</dbReference>
<dbReference type="InterPro" id="IPR049730">
    <property type="entry name" value="SNF2/RAD54-like_C"/>
</dbReference>
<evidence type="ECO:0000256" key="1">
    <source>
        <dbReference type="ARBA" id="ARBA00022801"/>
    </source>
</evidence>
<dbReference type="Pfam" id="PF00271">
    <property type="entry name" value="Helicase_C"/>
    <property type="match status" value="1"/>
</dbReference>